<dbReference type="Ensembl" id="ENSENLT00000032558.1">
    <property type="protein sequence ID" value="ENSENLP00000031648.1"/>
    <property type="gene ID" value="ENSENLG00000013951.1"/>
</dbReference>
<feature type="region of interest" description="Disordered" evidence="2">
    <location>
        <begin position="241"/>
        <end position="285"/>
    </location>
</feature>
<accession>A0A665VIY9</accession>
<dbReference type="InterPro" id="IPR057990">
    <property type="entry name" value="TPR_SYO1"/>
</dbReference>
<dbReference type="AlphaFoldDB" id="A0A665VIY9"/>
<evidence type="ECO:0000256" key="1">
    <source>
        <dbReference type="ARBA" id="ARBA00049983"/>
    </source>
</evidence>
<dbReference type="InterPro" id="IPR016024">
    <property type="entry name" value="ARM-type_fold"/>
</dbReference>
<keyword evidence="5" id="KW-1185">Reference proteome</keyword>
<reference evidence="4" key="2">
    <citation type="submission" date="2025-08" db="UniProtKB">
        <authorList>
            <consortium name="Ensembl"/>
        </authorList>
    </citation>
    <scope>IDENTIFICATION</scope>
</reference>
<dbReference type="Gene3D" id="1.25.10.10">
    <property type="entry name" value="Leucine-rich Repeat Variant"/>
    <property type="match status" value="1"/>
</dbReference>
<dbReference type="SUPFAM" id="SSF48371">
    <property type="entry name" value="ARM repeat"/>
    <property type="match status" value="1"/>
</dbReference>
<dbReference type="Pfam" id="PF25567">
    <property type="entry name" value="TPR_SYO1"/>
    <property type="match status" value="1"/>
</dbReference>
<evidence type="ECO:0000256" key="2">
    <source>
        <dbReference type="SAM" id="MobiDB-lite"/>
    </source>
</evidence>
<feature type="compositionally biased region" description="Acidic residues" evidence="2">
    <location>
        <begin position="254"/>
        <end position="274"/>
    </location>
</feature>
<name>A0A665VIY9_ECHNA</name>
<dbReference type="InterPro" id="IPR052616">
    <property type="entry name" value="SYO1-like"/>
</dbReference>
<dbReference type="Proteomes" id="UP000472264">
    <property type="component" value="Chromosome 3"/>
</dbReference>
<feature type="compositionally biased region" description="Acidic residues" evidence="2">
    <location>
        <begin position="323"/>
        <end position="340"/>
    </location>
</feature>
<dbReference type="GO" id="GO:0042273">
    <property type="term" value="P:ribosomal large subunit biogenesis"/>
    <property type="evidence" value="ECO:0007669"/>
    <property type="project" value="TreeGrafter"/>
</dbReference>
<feature type="compositionally biased region" description="Polar residues" evidence="2">
    <location>
        <begin position="341"/>
        <end position="350"/>
    </location>
</feature>
<dbReference type="GO" id="GO:0006606">
    <property type="term" value="P:protein import into nucleus"/>
    <property type="evidence" value="ECO:0007669"/>
    <property type="project" value="TreeGrafter"/>
</dbReference>
<feature type="domain" description="SYO1-like TPR repeats" evidence="3">
    <location>
        <begin position="360"/>
        <end position="615"/>
    </location>
</feature>
<reference evidence="4" key="3">
    <citation type="submission" date="2025-09" db="UniProtKB">
        <authorList>
            <consortium name="Ensembl"/>
        </authorList>
    </citation>
    <scope>IDENTIFICATION</scope>
</reference>
<dbReference type="PANTHER" id="PTHR13347:SF1">
    <property type="entry name" value="HEAT REPEAT-CONTAINING PROTEIN 3"/>
    <property type="match status" value="1"/>
</dbReference>
<evidence type="ECO:0000259" key="3">
    <source>
        <dbReference type="Pfam" id="PF25567"/>
    </source>
</evidence>
<evidence type="ECO:0000313" key="5">
    <source>
        <dbReference type="Proteomes" id="UP000472264"/>
    </source>
</evidence>
<gene>
    <name evidence="4" type="primary">heatr3</name>
</gene>
<dbReference type="InterPro" id="IPR011989">
    <property type="entry name" value="ARM-like"/>
</dbReference>
<organism evidence="4 5">
    <name type="scientific">Echeneis naucrates</name>
    <name type="common">Live sharksucker</name>
    <dbReference type="NCBI Taxonomy" id="173247"/>
    <lineage>
        <taxon>Eukaryota</taxon>
        <taxon>Metazoa</taxon>
        <taxon>Chordata</taxon>
        <taxon>Craniata</taxon>
        <taxon>Vertebrata</taxon>
        <taxon>Euteleostomi</taxon>
        <taxon>Actinopterygii</taxon>
        <taxon>Neopterygii</taxon>
        <taxon>Teleostei</taxon>
        <taxon>Neoteleostei</taxon>
        <taxon>Acanthomorphata</taxon>
        <taxon>Carangaria</taxon>
        <taxon>Carangiformes</taxon>
        <taxon>Echeneidae</taxon>
        <taxon>Echeneis</taxon>
    </lineage>
</organism>
<dbReference type="PANTHER" id="PTHR13347">
    <property type="entry name" value="HEAT REPEAT-CONTAINING PROTEIN 3"/>
    <property type="match status" value="1"/>
</dbReference>
<dbReference type="GO" id="GO:0051082">
    <property type="term" value="F:unfolded protein binding"/>
    <property type="evidence" value="ECO:0007669"/>
    <property type="project" value="TreeGrafter"/>
</dbReference>
<evidence type="ECO:0000313" key="4">
    <source>
        <dbReference type="Ensembl" id="ENSENLP00000031648.1"/>
    </source>
</evidence>
<protein>
    <recommendedName>
        <fullName evidence="3">SYO1-like TPR repeats domain-containing protein</fullName>
    </recommendedName>
</protein>
<feature type="region of interest" description="Disordered" evidence="2">
    <location>
        <begin position="321"/>
        <end position="350"/>
    </location>
</feature>
<reference evidence="4" key="1">
    <citation type="submission" date="2021-04" db="EMBL/GenBank/DDBJ databases">
        <authorList>
            <consortium name="Wellcome Sanger Institute Data Sharing"/>
        </authorList>
    </citation>
    <scope>NUCLEOTIDE SEQUENCE [LARGE SCALE GENOMIC DNA]</scope>
</reference>
<sequence>MGKSRTTKFKRPQFNAVGLPVNAVKEAAVEEEQLGEDSCPAAELLEKLESPSADVREFACASISRVVQQSQTIPGFLQRDAVRRLGPMVLDSSLAVRETATGALRNLSACGGQEVCENMVKHDVMTPLTALLRECCAGFESAVVLYKQVDTHCLHTVTEDNPELLCSMNTAVLGALDNVLLTSQPSMAHSLLRTLAAGTLWNLKASLPAARQAQTLGAVVATLSQCLALDAGTIIPELRQAEEARDRNAPAVTDGEDAAAAEPAMEEMDEEEEEPKQKKNGKAVKVDNDFSDLGKEELREATALLTAQQTSLEIIVNMCCSDDPSDDEWEEESSSDESDNGPDSLSDGMSNLMSPLCLSAEVHEALINHSIPEKVLKKTEFPKTDAMDVCHQNPSWRGLIKKMQRVQSRALTCLHSILSAMDAESLGGPAALQGAAQHLSTLVFGIPKDEEFLEAVISAMRSLLQMIASKNIPQCMTPQQLMSLSEAATRCDVVSVRVNAVAILGITGSTLAKEKGTAGTLQMIGNALLHVATRDADLVVNGEALDALFDVFADGDEAETAAKNIQLLPALKALQPVFKAKIRKEGRGKYSPQQLCVLDNIKVNLRRFIGYLEKVVKK</sequence>
<comment type="similarity">
    <text evidence="1">Belongs to the nuclear import and ribosome assembly adapter family.</text>
</comment>
<proteinExistence type="inferred from homology"/>